<dbReference type="AlphaFoldDB" id="A0AA39XUU6"/>
<feature type="domain" description="Nudix hydrolase" evidence="1">
    <location>
        <begin position="36"/>
        <end position="173"/>
    </location>
</feature>
<accession>A0AA39XUU6</accession>
<dbReference type="GO" id="GO:0016787">
    <property type="term" value="F:hydrolase activity"/>
    <property type="evidence" value="ECO:0007669"/>
    <property type="project" value="UniProtKB-KW"/>
</dbReference>
<dbReference type="EMBL" id="JAULSV010000006">
    <property type="protein sequence ID" value="KAK0640667.1"/>
    <property type="molecule type" value="Genomic_DNA"/>
</dbReference>
<sequence length="201" mass="22066">MTTAQLPPFTHTHANPDLAPFDVSLETYLASNPTISRLVTSAVVVRCPTSGTAPRVLLIQRAASDGFPLQWECPGGSVDVSDQTILHALHRELFEETGLALTRIVDLLNGGVEFRWGDGICRKLTFMVEVEERAGGVVLNPEEHVDFVWASEEDVRAEVCGGREVRFAYETLRDAILEGLRRAKERGVGEVVGGMHQQKSV</sequence>
<name>A0AA39XUU6_9PEZI</name>
<dbReference type="PANTHER" id="PTHR43736">
    <property type="entry name" value="ADP-RIBOSE PYROPHOSPHATASE"/>
    <property type="match status" value="1"/>
</dbReference>
<reference evidence="2" key="1">
    <citation type="submission" date="2023-06" db="EMBL/GenBank/DDBJ databases">
        <title>Genome-scale phylogeny and comparative genomics of the fungal order Sordariales.</title>
        <authorList>
            <consortium name="Lawrence Berkeley National Laboratory"/>
            <person name="Hensen N."/>
            <person name="Bonometti L."/>
            <person name="Westerberg I."/>
            <person name="Brannstrom I.O."/>
            <person name="Guillou S."/>
            <person name="Cros-Aarteil S."/>
            <person name="Calhoun S."/>
            <person name="Haridas S."/>
            <person name="Kuo A."/>
            <person name="Mondo S."/>
            <person name="Pangilinan J."/>
            <person name="Riley R."/>
            <person name="Labutti K."/>
            <person name="Andreopoulos B."/>
            <person name="Lipzen A."/>
            <person name="Chen C."/>
            <person name="Yanf M."/>
            <person name="Daum C."/>
            <person name="Ng V."/>
            <person name="Clum A."/>
            <person name="Steindorff A."/>
            <person name="Ohm R."/>
            <person name="Martin F."/>
            <person name="Silar P."/>
            <person name="Natvig D."/>
            <person name="Lalanne C."/>
            <person name="Gautier V."/>
            <person name="Ament-Velasquez S.L."/>
            <person name="Kruys A."/>
            <person name="Hutchinson M.I."/>
            <person name="Powell A.J."/>
            <person name="Barry K."/>
            <person name="Miller A.N."/>
            <person name="Grigoriev I.V."/>
            <person name="Debuchy R."/>
            <person name="Gladieux P."/>
            <person name="Thoren M.H."/>
            <person name="Johannesson H."/>
        </authorList>
    </citation>
    <scope>NUCLEOTIDE SEQUENCE</scope>
    <source>
        <strain evidence="2">SMH2532-1</strain>
    </source>
</reference>
<dbReference type="SUPFAM" id="SSF55811">
    <property type="entry name" value="Nudix"/>
    <property type="match status" value="1"/>
</dbReference>
<protein>
    <submittedName>
        <fullName evidence="2">NUDIX hydrolase domain-like protein</fullName>
    </submittedName>
</protein>
<dbReference type="Proteomes" id="UP001174936">
    <property type="component" value="Unassembled WGS sequence"/>
</dbReference>
<comment type="caution">
    <text evidence="2">The sequence shown here is derived from an EMBL/GenBank/DDBJ whole genome shotgun (WGS) entry which is preliminary data.</text>
</comment>
<dbReference type="Pfam" id="PF00293">
    <property type="entry name" value="NUDIX"/>
    <property type="match status" value="1"/>
</dbReference>
<gene>
    <name evidence="2" type="ORF">B0T16DRAFT_418280</name>
</gene>
<keyword evidence="3" id="KW-1185">Reference proteome</keyword>
<evidence type="ECO:0000313" key="2">
    <source>
        <dbReference type="EMBL" id="KAK0640667.1"/>
    </source>
</evidence>
<dbReference type="PANTHER" id="PTHR43736:SF1">
    <property type="entry name" value="DIHYDRONEOPTERIN TRIPHOSPHATE DIPHOSPHATASE"/>
    <property type="match status" value="1"/>
</dbReference>
<proteinExistence type="predicted"/>
<organism evidence="2 3">
    <name type="scientific">Cercophora newfieldiana</name>
    <dbReference type="NCBI Taxonomy" id="92897"/>
    <lineage>
        <taxon>Eukaryota</taxon>
        <taxon>Fungi</taxon>
        <taxon>Dikarya</taxon>
        <taxon>Ascomycota</taxon>
        <taxon>Pezizomycotina</taxon>
        <taxon>Sordariomycetes</taxon>
        <taxon>Sordariomycetidae</taxon>
        <taxon>Sordariales</taxon>
        <taxon>Lasiosphaeriaceae</taxon>
        <taxon>Cercophora</taxon>
    </lineage>
</organism>
<evidence type="ECO:0000313" key="3">
    <source>
        <dbReference type="Proteomes" id="UP001174936"/>
    </source>
</evidence>
<evidence type="ECO:0000259" key="1">
    <source>
        <dbReference type="PROSITE" id="PS51462"/>
    </source>
</evidence>
<dbReference type="InterPro" id="IPR000086">
    <property type="entry name" value="NUDIX_hydrolase_dom"/>
</dbReference>
<dbReference type="CDD" id="cd02883">
    <property type="entry name" value="NUDIX_Hydrolase"/>
    <property type="match status" value="1"/>
</dbReference>
<dbReference type="PROSITE" id="PS51462">
    <property type="entry name" value="NUDIX"/>
    <property type="match status" value="1"/>
</dbReference>
<dbReference type="Gene3D" id="3.90.79.10">
    <property type="entry name" value="Nucleoside Triphosphate Pyrophosphohydrolase"/>
    <property type="match status" value="1"/>
</dbReference>
<keyword evidence="2" id="KW-0378">Hydrolase</keyword>
<dbReference type="InterPro" id="IPR015797">
    <property type="entry name" value="NUDIX_hydrolase-like_dom_sf"/>
</dbReference>